<accession>A0A809RI71</accession>
<feature type="transmembrane region" description="Helical" evidence="6">
    <location>
        <begin position="42"/>
        <end position="64"/>
    </location>
</feature>
<evidence type="ECO:0000256" key="2">
    <source>
        <dbReference type="ARBA" id="ARBA00022475"/>
    </source>
</evidence>
<dbReference type="Pfam" id="PF04347">
    <property type="entry name" value="FliO"/>
    <property type="match status" value="1"/>
</dbReference>
<protein>
    <submittedName>
        <fullName evidence="7">Hypothetical conserved protein</fullName>
    </submittedName>
</protein>
<organism evidence="7 8">
    <name type="scientific">Candidatus Nitrosymbiomonas proteolyticus</name>
    <dbReference type="NCBI Taxonomy" id="2608984"/>
    <lineage>
        <taxon>Bacteria</taxon>
        <taxon>Bacillati</taxon>
        <taxon>Armatimonadota</taxon>
        <taxon>Armatimonadota incertae sedis</taxon>
        <taxon>Candidatus Nitrosymbiomonas</taxon>
    </lineage>
</organism>
<dbReference type="InterPro" id="IPR022781">
    <property type="entry name" value="Flagellar_biosynth_FliO"/>
</dbReference>
<keyword evidence="5 6" id="KW-0472">Membrane</keyword>
<proteinExistence type="predicted"/>
<evidence type="ECO:0000256" key="4">
    <source>
        <dbReference type="ARBA" id="ARBA00022989"/>
    </source>
</evidence>
<keyword evidence="3 6" id="KW-0812">Transmembrane</keyword>
<evidence type="ECO:0000313" key="7">
    <source>
        <dbReference type="EMBL" id="BBO24195.1"/>
    </source>
</evidence>
<comment type="subcellular location">
    <subcellularLocation>
        <location evidence="1">Cell membrane</location>
    </subcellularLocation>
</comment>
<dbReference type="GO" id="GO:0016020">
    <property type="term" value="C:membrane"/>
    <property type="evidence" value="ECO:0007669"/>
    <property type="project" value="InterPro"/>
</dbReference>
<keyword evidence="2" id="KW-1003">Cell membrane</keyword>
<evidence type="ECO:0000256" key="1">
    <source>
        <dbReference type="ARBA" id="ARBA00004236"/>
    </source>
</evidence>
<dbReference type="GO" id="GO:0044781">
    <property type="term" value="P:bacterial-type flagellum organization"/>
    <property type="evidence" value="ECO:0007669"/>
    <property type="project" value="InterPro"/>
</dbReference>
<evidence type="ECO:0000256" key="5">
    <source>
        <dbReference type="ARBA" id="ARBA00023136"/>
    </source>
</evidence>
<keyword evidence="4 6" id="KW-1133">Transmembrane helix</keyword>
<dbReference type="Proteomes" id="UP000662873">
    <property type="component" value="Chromosome"/>
</dbReference>
<evidence type="ECO:0000313" key="8">
    <source>
        <dbReference type="Proteomes" id="UP000662873"/>
    </source>
</evidence>
<name>A0A809RI71_9BACT</name>
<evidence type="ECO:0000256" key="6">
    <source>
        <dbReference type="SAM" id="Phobius"/>
    </source>
</evidence>
<dbReference type="AlphaFoldDB" id="A0A809RI71"/>
<reference evidence="7" key="1">
    <citation type="journal article" name="DNA Res.">
        <title>The physiological potential of anammox bacteria as revealed by their core genome structure.</title>
        <authorList>
            <person name="Okubo T."/>
            <person name="Toyoda A."/>
            <person name="Fukuhara K."/>
            <person name="Uchiyama I."/>
            <person name="Harigaya Y."/>
            <person name="Kuroiwa M."/>
            <person name="Suzuki T."/>
            <person name="Murakami Y."/>
            <person name="Suwa Y."/>
            <person name="Takami H."/>
        </authorList>
    </citation>
    <scope>NUCLEOTIDE SEQUENCE</scope>
    <source>
        <strain evidence="7">317325-2</strain>
    </source>
</reference>
<dbReference type="KEGG" id="npy:NPRO_17900"/>
<sequence length="168" mass="17596">MRLQFGIALALAATTLEAAEPLLGTKQDAISRPISGVSATSGFYPLLQMLMAIAVVAFLLKVAVPRLVGKFNKRLSPVDGGGIAVKEAATLATGTLYVVEVRGKALLLSVSAQGVSCLADLTPAAESPATEPAFFDLLDQETARTASEPRDKAPVEEALERLCQLTSR</sequence>
<evidence type="ECO:0000256" key="3">
    <source>
        <dbReference type="ARBA" id="ARBA00022692"/>
    </source>
</evidence>
<gene>
    <name evidence="7" type="ORF">NPRO_17900</name>
</gene>
<dbReference type="EMBL" id="AP021858">
    <property type="protein sequence ID" value="BBO24195.1"/>
    <property type="molecule type" value="Genomic_DNA"/>
</dbReference>